<evidence type="ECO:0000313" key="5">
    <source>
        <dbReference type="Proteomes" id="UP001551011"/>
    </source>
</evidence>
<feature type="region of interest" description="Disordered" evidence="1">
    <location>
        <begin position="205"/>
        <end position="228"/>
    </location>
</feature>
<evidence type="ECO:0000313" key="4">
    <source>
        <dbReference type="EMBL" id="MEU5712444.1"/>
    </source>
</evidence>
<name>A0ABV3AKG8_9ACTN</name>
<dbReference type="Proteomes" id="UP001551011">
    <property type="component" value="Unassembled WGS sequence"/>
</dbReference>
<dbReference type="SUPFAM" id="SSF75304">
    <property type="entry name" value="Amidase signature (AS) enzymes"/>
    <property type="match status" value="1"/>
</dbReference>
<keyword evidence="4" id="KW-0378">Hydrolase</keyword>
<comment type="caution">
    <text evidence="4">The sequence shown here is derived from an EMBL/GenBank/DDBJ whole genome shotgun (WGS) entry which is preliminary data.</text>
</comment>
<feature type="domain" description="Allophanate hydrolase C-terminal" evidence="3">
    <location>
        <begin position="425"/>
        <end position="559"/>
    </location>
</feature>
<dbReference type="EMBL" id="JBFAEG010000036">
    <property type="protein sequence ID" value="MEU5712444.1"/>
    <property type="molecule type" value="Genomic_DNA"/>
</dbReference>
<dbReference type="PANTHER" id="PTHR11895">
    <property type="entry name" value="TRANSAMIDASE"/>
    <property type="match status" value="1"/>
</dbReference>
<reference evidence="4 5" key="1">
    <citation type="submission" date="2024-06" db="EMBL/GenBank/DDBJ databases">
        <title>The Natural Products Discovery Center: Release of the First 8490 Sequenced Strains for Exploring Actinobacteria Biosynthetic Diversity.</title>
        <authorList>
            <person name="Kalkreuter E."/>
            <person name="Kautsar S.A."/>
            <person name="Yang D."/>
            <person name="Bader C.D."/>
            <person name="Teijaro C.N."/>
            <person name="Fluegel L."/>
            <person name="Davis C.M."/>
            <person name="Simpson J.R."/>
            <person name="Lauterbach L."/>
            <person name="Steele A.D."/>
            <person name="Gui C."/>
            <person name="Meng S."/>
            <person name="Li G."/>
            <person name="Viehrig K."/>
            <person name="Ye F."/>
            <person name="Su P."/>
            <person name="Kiefer A.F."/>
            <person name="Nichols A."/>
            <person name="Cepeda A.J."/>
            <person name="Yan W."/>
            <person name="Fan B."/>
            <person name="Jiang Y."/>
            <person name="Adhikari A."/>
            <person name="Zheng C.-J."/>
            <person name="Schuster L."/>
            <person name="Cowan T.M."/>
            <person name="Smanski M.J."/>
            <person name="Chevrette M.G."/>
            <person name="De Carvalho L.P.S."/>
            <person name="Shen B."/>
        </authorList>
    </citation>
    <scope>NUCLEOTIDE SEQUENCE [LARGE SCALE GENOMIC DNA]</scope>
    <source>
        <strain evidence="4 5">NPDC020594</strain>
    </source>
</reference>
<dbReference type="Gene3D" id="3.10.490.10">
    <property type="entry name" value="Gamma-glutamyl cyclotransferase-like"/>
    <property type="match status" value="1"/>
</dbReference>
<dbReference type="Gene3D" id="1.20.58.1700">
    <property type="match status" value="1"/>
</dbReference>
<keyword evidence="5" id="KW-1185">Reference proteome</keyword>
<dbReference type="NCBIfam" id="NF006043">
    <property type="entry name" value="PRK08186.1"/>
    <property type="match status" value="1"/>
</dbReference>
<sequence length="561" mass="57536">MTPAERVEAAYDRIQSADRPEIWIHLRPRGEVLAEAARIDPALPLAGLVAAVKDNIDVAGLPTTAGAPTYAYRPETDAPAVARLRAAGAVVLGKTNLDQFATGLVGTRSPYGAVRNAWDPARISGGSSSGSAVAVALGMVDIALGTDTAGSGRVPAALNGIVGVKPTKGLVPVTGVVPACYTLDCVTVFARDLRLARTAAEIVEGPDPADPLSRAGTQLPPPPARPKVAVPAGRHLHGMADGWRTAFDAAVARLASTGVEITETDITPLLQAAELLYGGAFVAERYAAVGAHLEKHRHLIGTDLDPTVASIVLAGRDRTAADWAADTARLAALGAAGRAMLDDCAALLTPTTTWHPRLAEVAADPVGANARMGRFTNFANLLDCASLAVPAGFVDGLPFGVMLTGPAFSDRALAALAERLTGPGIDLFVVGAHLTGQPLNAQLVQAGGTLVSTARTSSGYRLHALATEPPKPGLVRTAAHAVPGTGAETGSGATGIEGEIWRLPASGFGTFTAAVPAPMTIGTVELTDGRQIKGFLVEPYAVEGTPDITHFGGWRAYLASV</sequence>
<accession>A0ABV3AKG8</accession>
<dbReference type="Pfam" id="PF21986">
    <property type="entry name" value="AH_C"/>
    <property type="match status" value="1"/>
</dbReference>
<dbReference type="InterPro" id="IPR053844">
    <property type="entry name" value="AH_C"/>
</dbReference>
<dbReference type="GO" id="GO:0016787">
    <property type="term" value="F:hydrolase activity"/>
    <property type="evidence" value="ECO:0007669"/>
    <property type="project" value="UniProtKB-KW"/>
</dbReference>
<dbReference type="InterPro" id="IPR036928">
    <property type="entry name" value="AS_sf"/>
</dbReference>
<dbReference type="RefSeq" id="WP_053212421.1">
    <property type="nucleotide sequence ID" value="NZ_JBFAEG010000036.1"/>
</dbReference>
<evidence type="ECO:0000259" key="3">
    <source>
        <dbReference type="Pfam" id="PF21986"/>
    </source>
</evidence>
<dbReference type="Pfam" id="PF01425">
    <property type="entry name" value="Amidase"/>
    <property type="match status" value="1"/>
</dbReference>
<dbReference type="Gene3D" id="3.90.1300.10">
    <property type="entry name" value="Amidase signature (AS) domain"/>
    <property type="match status" value="1"/>
</dbReference>
<dbReference type="InterPro" id="IPR023631">
    <property type="entry name" value="Amidase_dom"/>
</dbReference>
<dbReference type="PANTHER" id="PTHR11895:SF169">
    <property type="entry name" value="GLUTAMYL-TRNA(GLN) AMIDOTRANSFERASE"/>
    <property type="match status" value="1"/>
</dbReference>
<protein>
    <submittedName>
        <fullName evidence="4">Allophanate hydrolase</fullName>
    </submittedName>
</protein>
<evidence type="ECO:0000256" key="1">
    <source>
        <dbReference type="SAM" id="MobiDB-lite"/>
    </source>
</evidence>
<gene>
    <name evidence="4" type="ORF">AB0H04_37350</name>
</gene>
<dbReference type="InterPro" id="IPR000120">
    <property type="entry name" value="Amidase"/>
</dbReference>
<proteinExistence type="predicted"/>
<feature type="domain" description="Amidase" evidence="2">
    <location>
        <begin position="6"/>
        <end position="413"/>
    </location>
</feature>
<evidence type="ECO:0000259" key="2">
    <source>
        <dbReference type="Pfam" id="PF01425"/>
    </source>
</evidence>
<organism evidence="4 5">
    <name type="scientific">Streptomyces flaveolus</name>
    <dbReference type="NCBI Taxonomy" id="67297"/>
    <lineage>
        <taxon>Bacteria</taxon>
        <taxon>Bacillati</taxon>
        <taxon>Actinomycetota</taxon>
        <taxon>Actinomycetes</taxon>
        <taxon>Kitasatosporales</taxon>
        <taxon>Streptomycetaceae</taxon>
        <taxon>Streptomyces</taxon>
    </lineage>
</organism>